<dbReference type="PANTHER" id="PTHR22768:SF0">
    <property type="entry name" value="DNA REPLICATION COMPLEX GINS PROTEIN PSF3"/>
    <property type="match status" value="1"/>
</dbReference>
<protein>
    <submittedName>
        <fullName evidence="1">Uncharacterized protein</fullName>
    </submittedName>
</protein>
<dbReference type="InterPro" id="IPR010492">
    <property type="entry name" value="GINS_Psf3"/>
</dbReference>
<dbReference type="InterPro" id="IPR038437">
    <property type="entry name" value="GINS_Psf3_sf"/>
</dbReference>
<dbReference type="RefSeq" id="XP_001712383.1">
    <property type="nucleotide sequence ID" value="XM_001712331.1"/>
</dbReference>
<dbReference type="GeneID" id="5739698"/>
<evidence type="ECO:0000313" key="2">
    <source>
        <dbReference type="Proteomes" id="UP000243127"/>
    </source>
</evidence>
<keyword evidence="1" id="KW-0542">Nucleomorph</keyword>
<accession>A9BKQ3</accession>
<dbReference type="AlphaFoldDB" id="A9BKQ3"/>
<dbReference type="Proteomes" id="UP000243127">
    <property type="component" value="Nucleomorph 2"/>
</dbReference>
<sequence length="162" mass="19463">MYAFQRFLEINNFLFTNELIYCEFFLLKNNFGGEKMIFYKKKKKKIPIQLPFWMAKIFNVSSFCKILIPLCFSSSQMKNFFNETKNFDFEFFSGKFFFLGLKLAQLSYKKISKKILKSLFLKRFSELLRKIRGFFLSKKKKKSKSKNFGNIENFIFSNLTGF</sequence>
<dbReference type="GO" id="GO:0000811">
    <property type="term" value="C:GINS complex"/>
    <property type="evidence" value="ECO:0007669"/>
    <property type="project" value="TreeGrafter"/>
</dbReference>
<dbReference type="EMBL" id="CP000882">
    <property type="protein sequence ID" value="ABW98058.1"/>
    <property type="molecule type" value="Genomic_DNA"/>
</dbReference>
<evidence type="ECO:0000313" key="1">
    <source>
        <dbReference type="EMBL" id="ABW98058.1"/>
    </source>
</evidence>
<organism evidence="1 2">
    <name type="scientific">Hemiselmis andersenii</name>
    <name type="common">Cryptophyte alga</name>
    <dbReference type="NCBI Taxonomy" id="464988"/>
    <lineage>
        <taxon>Eukaryota</taxon>
        <taxon>Cryptophyceae</taxon>
        <taxon>Cryptomonadales</taxon>
        <taxon>Hemiselmidaceae</taxon>
        <taxon>Hemiselmis</taxon>
    </lineage>
</organism>
<gene>
    <name evidence="1" type="ORF">HAN_2g232</name>
</gene>
<dbReference type="PANTHER" id="PTHR22768">
    <property type="entry name" value="DNA REPLICATION COMPLEX GINS PROTEIN PSF3"/>
    <property type="match status" value="1"/>
</dbReference>
<proteinExistence type="predicted"/>
<reference evidence="1 2" key="1">
    <citation type="journal article" date="2007" name="Proc. Natl. Acad. Sci. U.S.A.">
        <title>Nucleomorph genome of Hemiselmis andersenii reveals complete intron loss and compaction as a driver of protein structure and function.</title>
        <authorList>
            <person name="Lane C.E."/>
            <person name="van den Heuvel K."/>
            <person name="Kozera C."/>
            <person name="Curtis B.A."/>
            <person name="Parsons B.J."/>
            <person name="Bowman S."/>
            <person name="Archibald J.M."/>
        </authorList>
    </citation>
    <scope>NUCLEOTIDE SEQUENCE [LARGE SCALE GENOMIC DNA]</scope>
    <source>
        <strain evidence="1 2">CCMP644</strain>
    </source>
</reference>
<dbReference type="Gene3D" id="1.20.58.2050">
    <property type="match status" value="1"/>
</dbReference>
<dbReference type="GO" id="GO:1902975">
    <property type="term" value="P:mitotic DNA replication initiation"/>
    <property type="evidence" value="ECO:0007669"/>
    <property type="project" value="TreeGrafter"/>
</dbReference>
<name>A9BKQ3_HEMAN</name>
<geneLocation type="nucleomorph" evidence="1"/>